<sequence length="306" mass="35253">MVMAHSLNKFLKTKAKDENSLSDKVPQIELPQLINQTIVGFIAKEISNELKLPSEEGQKIFYSTITNKSAEYHRENGSLLKYAYQLVEWTRDQKDVYKKVKKIEGSEQTKEAILKVYERLKIDLKHMLFTNINQFPNSREWEIYRDVMYASSQRKFLLIDKKELILQESGVLLFSIMIQNHHDISLCRKKITKILAERNISGQDKNSWLLAISEIVTNVLKHAQNGRMMVFERNGEIQVVIEDNGHGFSLKNLPNLIMLSGFSTQNSLGQGFTLVMRIVDQLLLYTTPYGSSVIILKNLATDKVKI</sequence>
<organism evidence="2 3">
    <name type="scientific">Alkalibacillus salilacus</name>
    <dbReference type="NCBI Taxonomy" id="284582"/>
    <lineage>
        <taxon>Bacteria</taxon>
        <taxon>Bacillati</taxon>
        <taxon>Bacillota</taxon>
        <taxon>Bacilli</taxon>
        <taxon>Bacillales</taxon>
        <taxon>Bacillaceae</taxon>
        <taxon>Alkalibacillus</taxon>
    </lineage>
</organism>
<evidence type="ECO:0000313" key="3">
    <source>
        <dbReference type="Proteomes" id="UP001224359"/>
    </source>
</evidence>
<protein>
    <submittedName>
        <fullName evidence="2">Anti-sigma regulatory factor (Ser/Thr protein kinase)</fullName>
    </submittedName>
</protein>
<dbReference type="Gene3D" id="3.30.565.10">
    <property type="entry name" value="Histidine kinase-like ATPase, C-terminal domain"/>
    <property type="match status" value="1"/>
</dbReference>
<dbReference type="InterPro" id="IPR036890">
    <property type="entry name" value="HATPase_C_sf"/>
</dbReference>
<evidence type="ECO:0000259" key="1">
    <source>
        <dbReference type="Pfam" id="PF02518"/>
    </source>
</evidence>
<reference evidence="2 3" key="1">
    <citation type="submission" date="2023-07" db="EMBL/GenBank/DDBJ databases">
        <title>Genomic Encyclopedia of Type Strains, Phase IV (KMG-IV): sequencing the most valuable type-strain genomes for metagenomic binning, comparative biology and taxonomic classification.</title>
        <authorList>
            <person name="Goeker M."/>
        </authorList>
    </citation>
    <scope>NUCLEOTIDE SEQUENCE [LARGE SCALE GENOMIC DNA]</scope>
    <source>
        <strain evidence="2 3">DSM 16460</strain>
    </source>
</reference>
<feature type="domain" description="Histidine kinase/HSP90-like ATPase" evidence="1">
    <location>
        <begin position="209"/>
        <end position="281"/>
    </location>
</feature>
<accession>A0ABT9VJ50</accession>
<dbReference type="Proteomes" id="UP001224359">
    <property type="component" value="Unassembled WGS sequence"/>
</dbReference>
<name>A0ABT9VJ50_9BACI</name>
<dbReference type="InterPro" id="IPR003594">
    <property type="entry name" value="HATPase_dom"/>
</dbReference>
<evidence type="ECO:0000313" key="2">
    <source>
        <dbReference type="EMBL" id="MDQ0160907.1"/>
    </source>
</evidence>
<comment type="caution">
    <text evidence="2">The sequence shown here is derived from an EMBL/GenBank/DDBJ whole genome shotgun (WGS) entry which is preliminary data.</text>
</comment>
<dbReference type="EMBL" id="JAUSTQ010000023">
    <property type="protein sequence ID" value="MDQ0160907.1"/>
    <property type="molecule type" value="Genomic_DNA"/>
</dbReference>
<dbReference type="SUPFAM" id="SSF55874">
    <property type="entry name" value="ATPase domain of HSP90 chaperone/DNA topoisomerase II/histidine kinase"/>
    <property type="match status" value="1"/>
</dbReference>
<keyword evidence="3" id="KW-1185">Reference proteome</keyword>
<gene>
    <name evidence="2" type="ORF">J2S77_002914</name>
</gene>
<proteinExistence type="predicted"/>
<dbReference type="Pfam" id="PF02518">
    <property type="entry name" value="HATPase_c"/>
    <property type="match status" value="1"/>
</dbReference>
<dbReference type="RefSeq" id="WP_306978487.1">
    <property type="nucleotide sequence ID" value="NZ_JAUSTQ010000023.1"/>
</dbReference>